<accession>L0GVA4</accession>
<organism evidence="2 3">
    <name type="scientific">Thioflavicoccus mobilis 8321</name>
    <dbReference type="NCBI Taxonomy" id="765912"/>
    <lineage>
        <taxon>Bacteria</taxon>
        <taxon>Pseudomonadati</taxon>
        <taxon>Pseudomonadota</taxon>
        <taxon>Gammaproteobacteria</taxon>
        <taxon>Chromatiales</taxon>
        <taxon>Chromatiaceae</taxon>
        <taxon>Thioflavicoccus</taxon>
    </lineage>
</organism>
<evidence type="ECO:0000313" key="3">
    <source>
        <dbReference type="Proteomes" id="UP000010816"/>
    </source>
</evidence>
<dbReference type="Proteomes" id="UP000010816">
    <property type="component" value="Chromosome"/>
</dbReference>
<dbReference type="InterPro" id="IPR021109">
    <property type="entry name" value="Peptidase_aspartic_dom_sf"/>
</dbReference>
<dbReference type="GO" id="GO:0006508">
    <property type="term" value="P:proteolysis"/>
    <property type="evidence" value="ECO:0007669"/>
    <property type="project" value="InterPro"/>
</dbReference>
<proteinExistence type="predicted"/>
<reference evidence="2 3" key="1">
    <citation type="submission" date="2011-09" db="EMBL/GenBank/DDBJ databases">
        <title>Complete sequence of chromosome of Thioflavicoccus mobilis 8321.</title>
        <authorList>
            <consortium name="US DOE Joint Genome Institute"/>
            <person name="Lucas S."/>
            <person name="Han J."/>
            <person name="Lapidus A."/>
            <person name="Cheng J.-F."/>
            <person name="Goodwin L."/>
            <person name="Pitluck S."/>
            <person name="Peters L."/>
            <person name="Ovchinnikova G."/>
            <person name="Lu M."/>
            <person name="Detter J.C."/>
            <person name="Han C."/>
            <person name="Tapia R."/>
            <person name="Land M."/>
            <person name="Hauser L."/>
            <person name="Kyrpides N."/>
            <person name="Ivanova N."/>
            <person name="Pagani I."/>
            <person name="Vogl K."/>
            <person name="Liu Z."/>
            <person name="Imhoff J."/>
            <person name="Thiel V."/>
            <person name="Frigaard N.-U."/>
            <person name="Bryant D."/>
            <person name="Woyke T."/>
        </authorList>
    </citation>
    <scope>NUCLEOTIDE SEQUENCE [LARGE SCALE GENOMIC DNA]</scope>
    <source>
        <strain evidence="2 3">8321</strain>
    </source>
</reference>
<dbReference type="KEGG" id="tmb:Thimo_0441"/>
<dbReference type="AlphaFoldDB" id="L0GVA4"/>
<dbReference type="InterPro" id="IPR001969">
    <property type="entry name" value="Aspartic_peptidase_AS"/>
</dbReference>
<feature type="signal peptide" evidence="1">
    <location>
        <begin position="1"/>
        <end position="26"/>
    </location>
</feature>
<dbReference type="HOGENOM" id="CLU_094469_0_0_6"/>
<dbReference type="CDD" id="cd05483">
    <property type="entry name" value="retropepsin_like_bacteria"/>
    <property type="match status" value="1"/>
</dbReference>
<evidence type="ECO:0008006" key="4">
    <source>
        <dbReference type="Google" id="ProtNLM"/>
    </source>
</evidence>
<dbReference type="GO" id="GO:0004190">
    <property type="term" value="F:aspartic-type endopeptidase activity"/>
    <property type="evidence" value="ECO:0007669"/>
    <property type="project" value="InterPro"/>
</dbReference>
<dbReference type="OrthoDB" id="5567556at2"/>
<keyword evidence="1" id="KW-0732">Signal</keyword>
<dbReference type="RefSeq" id="WP_015279448.1">
    <property type="nucleotide sequence ID" value="NC_019940.1"/>
</dbReference>
<dbReference type="InterPro" id="IPR034122">
    <property type="entry name" value="Retropepsin-like_bacterial"/>
</dbReference>
<gene>
    <name evidence="2" type="ORF">Thimo_0441</name>
</gene>
<feature type="chain" id="PRO_5003943051" description="Clan AA aspartic protease, TIGR02281 family" evidence="1">
    <location>
        <begin position="27"/>
        <end position="243"/>
    </location>
</feature>
<evidence type="ECO:0000256" key="1">
    <source>
        <dbReference type="SAM" id="SignalP"/>
    </source>
</evidence>
<name>L0GVA4_9GAMM</name>
<dbReference type="SUPFAM" id="SSF50630">
    <property type="entry name" value="Acid proteases"/>
    <property type="match status" value="1"/>
</dbReference>
<dbReference type="EMBL" id="CP003051">
    <property type="protein sequence ID" value="AGA89300.1"/>
    <property type="molecule type" value="Genomic_DNA"/>
</dbReference>
<dbReference type="Gene3D" id="2.40.70.10">
    <property type="entry name" value="Acid Proteases"/>
    <property type="match status" value="1"/>
</dbReference>
<dbReference type="PROSITE" id="PS00141">
    <property type="entry name" value="ASP_PROTEASE"/>
    <property type="match status" value="1"/>
</dbReference>
<dbReference type="eggNOG" id="COG3577">
    <property type="taxonomic scope" value="Bacteria"/>
</dbReference>
<dbReference type="Pfam" id="PF13650">
    <property type="entry name" value="Asp_protease_2"/>
    <property type="match status" value="1"/>
</dbReference>
<protein>
    <recommendedName>
        <fullName evidence="4">Clan AA aspartic protease, TIGR02281 family</fullName>
    </recommendedName>
</protein>
<keyword evidence="3" id="KW-1185">Reference proteome</keyword>
<evidence type="ECO:0000313" key="2">
    <source>
        <dbReference type="EMBL" id="AGA89300.1"/>
    </source>
</evidence>
<sequence length="243" mass="25999">MTGLGRLRCVGLIGVLALAFAGGALAARVEVADELARLAEVHGFEVRGLAETQGGWGRIDGGDLRRQLRSLLTDYDYVIVAAPDGAIVRVIILGEKTAWTPPLPPPSTSQAAKAEIALPTTRKGSQRAVKASLEGMRGQRLEQQLLIDTGADFLVLPRSLLGSLGIGPQGLRDQEVQTANGQVTAKVGRLPGLWLDQERVADVEAAFIDDEMLGGNALLGMSVLGRYRMTIDDERNELRLIGR</sequence>